<evidence type="ECO:0000313" key="4">
    <source>
        <dbReference type="Proteomes" id="UP000031192"/>
    </source>
</evidence>
<evidence type="ECO:0000256" key="1">
    <source>
        <dbReference type="SAM" id="MobiDB-lite"/>
    </source>
</evidence>
<comment type="caution">
    <text evidence="3">The sequence shown here is derived from an EMBL/GenBank/DDBJ whole genome shotgun (WGS) entry which is preliminary data.</text>
</comment>
<organism evidence="3 4">
    <name type="scientific">Metarhizium guizhouense (strain ARSEF 977)</name>
    <dbReference type="NCBI Taxonomy" id="1276136"/>
    <lineage>
        <taxon>Eukaryota</taxon>
        <taxon>Fungi</taxon>
        <taxon>Dikarya</taxon>
        <taxon>Ascomycota</taxon>
        <taxon>Pezizomycotina</taxon>
        <taxon>Sordariomycetes</taxon>
        <taxon>Hypocreomycetidae</taxon>
        <taxon>Hypocreales</taxon>
        <taxon>Clavicipitaceae</taxon>
        <taxon>Metarhizium</taxon>
    </lineage>
</organism>
<protein>
    <submittedName>
        <fullName evidence="3">Uncharacterized protein</fullName>
    </submittedName>
</protein>
<reference evidence="3 4" key="1">
    <citation type="journal article" date="2014" name="Proc. Natl. Acad. Sci. U.S.A.">
        <title>Trajectory and genomic determinants of fungal-pathogen speciation and host adaptation.</title>
        <authorList>
            <person name="Hu X."/>
            <person name="Xiao G."/>
            <person name="Zheng P."/>
            <person name="Shang Y."/>
            <person name="Su Y."/>
            <person name="Zhang X."/>
            <person name="Liu X."/>
            <person name="Zhan S."/>
            <person name="St Leger R.J."/>
            <person name="Wang C."/>
        </authorList>
    </citation>
    <scope>NUCLEOTIDE SEQUENCE [LARGE SCALE GENOMIC DNA]</scope>
    <source>
        <strain evidence="3 4">ARSEF 977</strain>
    </source>
</reference>
<keyword evidence="4" id="KW-1185">Reference proteome</keyword>
<gene>
    <name evidence="3" type="ORF">MGU_11472</name>
</gene>
<evidence type="ECO:0000313" key="3">
    <source>
        <dbReference type="EMBL" id="KID81143.1"/>
    </source>
</evidence>
<feature type="signal peptide" evidence="2">
    <location>
        <begin position="1"/>
        <end position="22"/>
    </location>
</feature>
<feature type="compositionally biased region" description="Polar residues" evidence="1">
    <location>
        <begin position="171"/>
        <end position="190"/>
    </location>
</feature>
<dbReference type="AlphaFoldDB" id="A0A0B4GFA5"/>
<name>A0A0B4GFA5_METGA</name>
<dbReference type="EMBL" id="AZNH01000196">
    <property type="protein sequence ID" value="KID81143.1"/>
    <property type="molecule type" value="Genomic_DNA"/>
</dbReference>
<dbReference type="Proteomes" id="UP000031192">
    <property type="component" value="Unassembled WGS sequence"/>
</dbReference>
<feature type="chain" id="PRO_5002103197" evidence="2">
    <location>
        <begin position="23"/>
        <end position="244"/>
    </location>
</feature>
<dbReference type="HOGENOM" id="CLU_046451_0_0_1"/>
<proteinExistence type="predicted"/>
<sequence>MSFSITPRVFSVLCLAVVSVAGQWSGNYNTTDVPRNLDPPSKCWIQSLDPANGPRTAIYPCTCTGGKVSADCNWQQVGMIFNSVRDANCKCATTRDLSNQPDSLKAYGRDQPGAVTQCICDPVAGKGDDSTDELVVPAPNCWCPAMSLKEKSGLSEAKESQAVPETPPSVDEQSTTQQPGEQQSATGSIQQCRDDLNKSGFIQKNVCKQLMQYKPKELTEPMQRALPNCSISSLTEVCKDISQD</sequence>
<feature type="region of interest" description="Disordered" evidence="1">
    <location>
        <begin position="153"/>
        <end position="190"/>
    </location>
</feature>
<evidence type="ECO:0000256" key="2">
    <source>
        <dbReference type="SAM" id="SignalP"/>
    </source>
</evidence>
<accession>A0A0B4GFA5</accession>
<keyword evidence="2" id="KW-0732">Signal</keyword>